<comment type="caution">
    <text evidence="3">The sequence shown here is derived from an EMBL/GenBank/DDBJ whole genome shotgun (WGS) entry which is preliminary data.</text>
</comment>
<evidence type="ECO:0000256" key="1">
    <source>
        <dbReference type="SAM" id="Coils"/>
    </source>
</evidence>
<dbReference type="Pfam" id="PF03140">
    <property type="entry name" value="DUF247"/>
    <property type="match status" value="1"/>
</dbReference>
<keyword evidence="2" id="KW-0812">Transmembrane</keyword>
<feature type="coiled-coil region" evidence="1">
    <location>
        <begin position="491"/>
        <end position="518"/>
    </location>
</feature>
<name>A0A9P1E5T5_CUSEU</name>
<dbReference type="PANTHER" id="PTHR31549">
    <property type="entry name" value="PROTEIN, PUTATIVE (DUF247)-RELATED-RELATED"/>
    <property type="match status" value="1"/>
</dbReference>
<protein>
    <submittedName>
        <fullName evidence="3">Uncharacterized protein</fullName>
    </submittedName>
</protein>
<reference evidence="3" key="1">
    <citation type="submission" date="2022-07" db="EMBL/GenBank/DDBJ databases">
        <authorList>
            <person name="Macas J."/>
            <person name="Novak P."/>
            <person name="Neumann P."/>
        </authorList>
    </citation>
    <scope>NUCLEOTIDE SEQUENCE</scope>
</reference>
<organism evidence="3 4">
    <name type="scientific">Cuscuta europaea</name>
    <name type="common">European dodder</name>
    <dbReference type="NCBI Taxonomy" id="41803"/>
    <lineage>
        <taxon>Eukaryota</taxon>
        <taxon>Viridiplantae</taxon>
        <taxon>Streptophyta</taxon>
        <taxon>Embryophyta</taxon>
        <taxon>Tracheophyta</taxon>
        <taxon>Spermatophyta</taxon>
        <taxon>Magnoliopsida</taxon>
        <taxon>eudicotyledons</taxon>
        <taxon>Gunneridae</taxon>
        <taxon>Pentapetalae</taxon>
        <taxon>asterids</taxon>
        <taxon>lamiids</taxon>
        <taxon>Solanales</taxon>
        <taxon>Convolvulaceae</taxon>
        <taxon>Cuscuteae</taxon>
        <taxon>Cuscuta</taxon>
        <taxon>Cuscuta subgen. Cuscuta</taxon>
    </lineage>
</organism>
<dbReference type="AlphaFoldDB" id="A0A9P1E5T5"/>
<dbReference type="PANTHER" id="PTHR31549:SF289">
    <property type="match status" value="1"/>
</dbReference>
<keyword evidence="1" id="KW-0175">Coiled coil</keyword>
<sequence>MPASISSAVFSPPIDEGRWISQSPRTLDSEHIIEIDFTPTIFQVPQPLRETAPEAYTPHLLGLGPYHHLRPDLHSTHRQKLTLIKKFQKNSQELLKTPFFSSKKMKDIEPVVRAHYDKYLDLEGDTLEYITHLDSFFLIDFLGAYGKNTDVANLEPFRKALAKDVIMMENQIPAIALAEMGKELELFSPAKSAKDVNMMENEAPAIAPAKKMKGLLPPLIPLEESVTENMLYSQLFYYFCKAHSPLEVSSLLQNQRRKSVHLLEHMYYLVLHVNPYKLEGISAKESVIIDAGTELLTALNELGLGGPLIKPLLFGFKAIQVIENNSLAKEIVSGRRNKEHEANNKAPQKAGAVISHICLPSASEMSEKHGVDFWVLEGVGIMGIRLDVEEAKKPALYLPVIHFKYDSDVVLRNLVAYEAAVATTKETTLELAEYVVLMANLLQMPKDVAMLRERGIIMGNVIGDGEVVEIFNGIGKCVGKSEGVSASKEVKNQVKAMVEEWEKKNEKKEKTWKRVQRSVEKEIKNAIEVMRKPCVLGMKYLLYIFLALLVVLQIMQAYCEVYGCRKDSFKSNEHSQFL</sequence>
<keyword evidence="4" id="KW-1185">Reference proteome</keyword>
<gene>
    <name evidence="3" type="ORF">CEURO_LOCUS7508</name>
</gene>
<accession>A0A9P1E5T5</accession>
<dbReference type="OrthoDB" id="1621957at2759"/>
<proteinExistence type="predicted"/>
<evidence type="ECO:0000256" key="2">
    <source>
        <dbReference type="SAM" id="Phobius"/>
    </source>
</evidence>
<keyword evidence="2" id="KW-0472">Membrane</keyword>
<dbReference type="Proteomes" id="UP001152484">
    <property type="component" value="Unassembled WGS sequence"/>
</dbReference>
<dbReference type="InterPro" id="IPR004158">
    <property type="entry name" value="DUF247_pln"/>
</dbReference>
<keyword evidence="2" id="KW-1133">Transmembrane helix</keyword>
<dbReference type="EMBL" id="CAMAPE010000013">
    <property type="protein sequence ID" value="CAH9080441.1"/>
    <property type="molecule type" value="Genomic_DNA"/>
</dbReference>
<feature type="transmembrane region" description="Helical" evidence="2">
    <location>
        <begin position="540"/>
        <end position="559"/>
    </location>
</feature>
<evidence type="ECO:0000313" key="3">
    <source>
        <dbReference type="EMBL" id="CAH9080441.1"/>
    </source>
</evidence>
<evidence type="ECO:0000313" key="4">
    <source>
        <dbReference type="Proteomes" id="UP001152484"/>
    </source>
</evidence>